<evidence type="ECO:0000256" key="2">
    <source>
        <dbReference type="PIRSR" id="PIRSR602401-1"/>
    </source>
</evidence>
<dbReference type="AlphaFoldDB" id="A0A8H5ZRE0"/>
<dbReference type="InterPro" id="IPR050121">
    <property type="entry name" value="Cytochrome_P450_monoxygenase"/>
</dbReference>
<dbReference type="PANTHER" id="PTHR24305:SF166">
    <property type="entry name" value="CYTOCHROME P450 12A4, MITOCHONDRIAL-RELATED"/>
    <property type="match status" value="1"/>
</dbReference>
<dbReference type="EMBL" id="WNKQ01000001">
    <property type="protein sequence ID" value="KAF5853825.1"/>
    <property type="molecule type" value="Genomic_DNA"/>
</dbReference>
<proteinExistence type="inferred from homology"/>
<sequence>MKEIPSDGFIIFRGIFHTTTLITTSTEVLADVFVHKSHNFGKPPLRKTIMRKIIGNSLATADSDEHRHMRKIIIPAFHFRNIRDLYPMFWAKLTEFCHALSKDFGERSDRVLEIGHYSTQVTMDMIGLGGLGRDLNSLQYSDDELVKIYEDIFEPMKKKVLYFLFHIFLSPWVVERLPRGLNKRLKVGRSRLRKICSDFVAEKKVKIKVESSGSQKSQDILSCTIRSNEFPDENLVYHLLTTLAAGHLWSEIYEYIPDPKVLLKSAFDVAGLLESMPCLNCVCNEVLRLFPTIPIIMRVVIRDTTVAGHHIPVGTTVYLVPWATNCHSTMRGPDAEEFVSERWIDKETGRPTMRGGAESNYSFLTFLHRPRSCIGERFARAELRALMAALVGSFAMELADPLEKVVAGGTITSKPVNGMRLKLQPVGLGFG</sequence>
<dbReference type="GO" id="GO:0004497">
    <property type="term" value="F:monooxygenase activity"/>
    <property type="evidence" value="ECO:0007669"/>
    <property type="project" value="InterPro"/>
</dbReference>
<evidence type="ECO:0008006" key="5">
    <source>
        <dbReference type="Google" id="ProtNLM"/>
    </source>
</evidence>
<dbReference type="PRINTS" id="PR00463">
    <property type="entry name" value="EP450I"/>
</dbReference>
<dbReference type="InterPro" id="IPR002401">
    <property type="entry name" value="Cyt_P450_E_grp-I"/>
</dbReference>
<keyword evidence="2" id="KW-0479">Metal-binding</keyword>
<evidence type="ECO:0000313" key="3">
    <source>
        <dbReference type="EMBL" id="KAF5853825.1"/>
    </source>
</evidence>
<dbReference type="InterPro" id="IPR036396">
    <property type="entry name" value="Cyt_P450_sf"/>
</dbReference>
<accession>A0A8H5ZRE0</accession>
<dbReference type="Gene3D" id="1.10.630.10">
    <property type="entry name" value="Cytochrome P450"/>
    <property type="match status" value="1"/>
</dbReference>
<dbReference type="GO" id="GO:0016705">
    <property type="term" value="F:oxidoreductase activity, acting on paired donors, with incorporation or reduction of molecular oxygen"/>
    <property type="evidence" value="ECO:0007669"/>
    <property type="project" value="InterPro"/>
</dbReference>
<dbReference type="InterPro" id="IPR001128">
    <property type="entry name" value="Cyt_P450"/>
</dbReference>
<evidence type="ECO:0000313" key="4">
    <source>
        <dbReference type="Proteomes" id="UP000624244"/>
    </source>
</evidence>
<gene>
    <name evidence="3" type="ORF">GGP41_006601</name>
</gene>
<dbReference type="SUPFAM" id="SSF48264">
    <property type="entry name" value="Cytochrome P450"/>
    <property type="match status" value="1"/>
</dbReference>
<keyword evidence="2" id="KW-0408">Iron</keyword>
<protein>
    <recommendedName>
        <fullName evidence="5">Cytochrome P450 monooxygenase</fullName>
    </recommendedName>
</protein>
<comment type="cofactor">
    <cofactor evidence="2">
        <name>heme</name>
        <dbReference type="ChEBI" id="CHEBI:30413"/>
    </cofactor>
</comment>
<organism evidence="3 4">
    <name type="scientific">Cochliobolus sativus</name>
    <name type="common">Common root rot and spot blotch fungus</name>
    <name type="synonym">Bipolaris sorokiniana</name>
    <dbReference type="NCBI Taxonomy" id="45130"/>
    <lineage>
        <taxon>Eukaryota</taxon>
        <taxon>Fungi</taxon>
        <taxon>Dikarya</taxon>
        <taxon>Ascomycota</taxon>
        <taxon>Pezizomycotina</taxon>
        <taxon>Dothideomycetes</taxon>
        <taxon>Pleosporomycetidae</taxon>
        <taxon>Pleosporales</taxon>
        <taxon>Pleosporineae</taxon>
        <taxon>Pleosporaceae</taxon>
        <taxon>Bipolaris</taxon>
    </lineage>
</organism>
<dbReference type="Proteomes" id="UP000624244">
    <property type="component" value="Unassembled WGS sequence"/>
</dbReference>
<dbReference type="OMA" id="QQMHLFS"/>
<reference evidence="3" key="1">
    <citation type="submission" date="2019-11" db="EMBL/GenBank/DDBJ databases">
        <title>Bipolaris sorokiniana Genome sequencing.</title>
        <authorList>
            <person name="Wang H."/>
        </authorList>
    </citation>
    <scope>NUCLEOTIDE SEQUENCE</scope>
</reference>
<comment type="caution">
    <text evidence="3">The sequence shown here is derived from an EMBL/GenBank/DDBJ whole genome shotgun (WGS) entry which is preliminary data.</text>
</comment>
<feature type="binding site" description="axial binding residue" evidence="2">
    <location>
        <position position="373"/>
    </location>
    <ligand>
        <name>heme</name>
        <dbReference type="ChEBI" id="CHEBI:30413"/>
    </ligand>
    <ligandPart>
        <name>Fe</name>
        <dbReference type="ChEBI" id="CHEBI:18248"/>
    </ligandPart>
</feature>
<dbReference type="GO" id="GO:0005506">
    <property type="term" value="F:iron ion binding"/>
    <property type="evidence" value="ECO:0007669"/>
    <property type="project" value="InterPro"/>
</dbReference>
<dbReference type="GO" id="GO:0020037">
    <property type="term" value="F:heme binding"/>
    <property type="evidence" value="ECO:0007669"/>
    <property type="project" value="InterPro"/>
</dbReference>
<evidence type="ECO:0000256" key="1">
    <source>
        <dbReference type="ARBA" id="ARBA00010617"/>
    </source>
</evidence>
<dbReference type="Pfam" id="PF00067">
    <property type="entry name" value="p450"/>
    <property type="match status" value="2"/>
</dbReference>
<name>A0A8H5ZRE0_COCSA</name>
<dbReference type="PANTHER" id="PTHR24305">
    <property type="entry name" value="CYTOCHROME P450"/>
    <property type="match status" value="1"/>
</dbReference>
<comment type="similarity">
    <text evidence="1">Belongs to the cytochrome P450 family.</text>
</comment>
<keyword evidence="2" id="KW-0349">Heme</keyword>